<dbReference type="GO" id="GO:0004550">
    <property type="term" value="F:nucleoside diphosphate kinase activity"/>
    <property type="evidence" value="ECO:0007669"/>
    <property type="project" value="InterPro"/>
</dbReference>
<protein>
    <recommendedName>
        <fullName evidence="10">Nucleoside diphosphate kinase-like domain-containing protein</fullName>
    </recommendedName>
</protein>
<comment type="similarity">
    <text evidence="8 9">Belongs to the NDK family.</text>
</comment>
<feature type="binding site" evidence="8">
    <location>
        <position position="94"/>
    </location>
    <ligand>
        <name>ATP</name>
        <dbReference type="ChEBI" id="CHEBI:30616"/>
    </ligand>
</feature>
<dbReference type="GO" id="GO:0005524">
    <property type="term" value="F:ATP binding"/>
    <property type="evidence" value="ECO:0007669"/>
    <property type="project" value="UniProtKB-KW"/>
</dbReference>
<feature type="binding site" evidence="8">
    <location>
        <position position="60"/>
    </location>
    <ligand>
        <name>ATP</name>
        <dbReference type="ChEBI" id="CHEBI:30616"/>
    </ligand>
</feature>
<dbReference type="GO" id="GO:0006183">
    <property type="term" value="P:GTP biosynthetic process"/>
    <property type="evidence" value="ECO:0007669"/>
    <property type="project" value="InterPro"/>
</dbReference>
<keyword evidence="6" id="KW-0067">ATP-binding</keyword>
<evidence type="ECO:0000313" key="12">
    <source>
        <dbReference type="Proteomes" id="UP000291343"/>
    </source>
</evidence>
<dbReference type="Gene3D" id="3.30.70.141">
    <property type="entry name" value="Nucleoside diphosphate kinase-like domain"/>
    <property type="match status" value="1"/>
</dbReference>
<feature type="binding site" evidence="8">
    <location>
        <position position="88"/>
    </location>
    <ligand>
        <name>ATP</name>
        <dbReference type="ChEBI" id="CHEBI:30616"/>
    </ligand>
</feature>
<name>A0A482WFH8_LAOST</name>
<evidence type="ECO:0000256" key="7">
    <source>
        <dbReference type="ARBA" id="ARBA00022842"/>
    </source>
</evidence>
<dbReference type="SMR" id="A0A482WFH8"/>
<dbReference type="PANTHER" id="PTHR46956:SF1">
    <property type="entry name" value="NUCLEOSIDE DIPHOSPHATE KINASE 6"/>
    <property type="match status" value="1"/>
</dbReference>
<dbReference type="GO" id="GO:0046872">
    <property type="term" value="F:metal ion binding"/>
    <property type="evidence" value="ECO:0007669"/>
    <property type="project" value="UniProtKB-KW"/>
</dbReference>
<feature type="binding site" evidence="8">
    <location>
        <position position="11"/>
    </location>
    <ligand>
        <name>ATP</name>
        <dbReference type="ChEBI" id="CHEBI:30616"/>
    </ligand>
</feature>
<dbReference type="InterPro" id="IPR037994">
    <property type="entry name" value="NDPk6"/>
</dbReference>
<keyword evidence="3" id="KW-0479">Metal-binding</keyword>
<evidence type="ECO:0000256" key="4">
    <source>
        <dbReference type="ARBA" id="ARBA00022741"/>
    </source>
</evidence>
<evidence type="ECO:0000256" key="1">
    <source>
        <dbReference type="ARBA" id="ARBA00001946"/>
    </source>
</evidence>
<dbReference type="InterPro" id="IPR036850">
    <property type="entry name" value="NDK-like_dom_sf"/>
</dbReference>
<keyword evidence="4" id="KW-0547">Nucleotide-binding</keyword>
<accession>A0A482WFH8</accession>
<dbReference type="PANTHER" id="PTHR46956">
    <property type="entry name" value="NUCLEOSIDE DIPHOSPHATE KINASE 6"/>
    <property type="match status" value="1"/>
</dbReference>
<dbReference type="InterPro" id="IPR034907">
    <property type="entry name" value="NDK-like_dom"/>
</dbReference>
<keyword evidence="12" id="KW-1185">Reference proteome</keyword>
<feature type="binding site" evidence="8">
    <location>
        <position position="108"/>
    </location>
    <ligand>
        <name>ATP</name>
        <dbReference type="ChEBI" id="CHEBI:30616"/>
    </ligand>
</feature>
<evidence type="ECO:0000256" key="6">
    <source>
        <dbReference type="ARBA" id="ARBA00022840"/>
    </source>
</evidence>
<proteinExistence type="inferred from homology"/>
<dbReference type="OrthoDB" id="25346at2759"/>
<comment type="cofactor">
    <cofactor evidence="1">
        <name>Mg(2+)</name>
        <dbReference type="ChEBI" id="CHEBI:18420"/>
    </cofactor>
</comment>
<dbReference type="GO" id="GO:0006228">
    <property type="term" value="P:UTP biosynthetic process"/>
    <property type="evidence" value="ECO:0007669"/>
    <property type="project" value="InterPro"/>
</dbReference>
<evidence type="ECO:0000259" key="10">
    <source>
        <dbReference type="SMART" id="SM00562"/>
    </source>
</evidence>
<dbReference type="Proteomes" id="UP000291343">
    <property type="component" value="Unassembled WGS sequence"/>
</dbReference>
<feature type="active site" description="Pros-phosphohistidine intermediate" evidence="8">
    <location>
        <position position="121"/>
    </location>
</feature>
<dbReference type="GO" id="GO:0006241">
    <property type="term" value="P:CTP biosynthetic process"/>
    <property type="evidence" value="ECO:0007669"/>
    <property type="project" value="InterPro"/>
</dbReference>
<sequence>MVLELTFVVLKPHVVKVPSISKEIKNIIIRNGFLVIRSKEKILNPNDLQMFYGEHKNKFFYNRLISFMSSGPIEAYVLARENAIHKWRELMGPTRVFEAQFSAPDTIRGKFGLTDTRNATHGSDSTESARREMSILFPDFDPIQWLKTNENHFRGDGEKLSENISSFL</sequence>
<dbReference type="PROSITE" id="PS51374">
    <property type="entry name" value="NDPK_LIKE"/>
    <property type="match status" value="1"/>
</dbReference>
<dbReference type="FunCoup" id="A0A482WFH8">
    <property type="interactions" value="1753"/>
</dbReference>
<dbReference type="SMART" id="SM00562">
    <property type="entry name" value="NDK"/>
    <property type="match status" value="1"/>
</dbReference>
<evidence type="ECO:0000256" key="3">
    <source>
        <dbReference type="ARBA" id="ARBA00022723"/>
    </source>
</evidence>
<keyword evidence="5" id="KW-0418">Kinase</keyword>
<evidence type="ECO:0000256" key="9">
    <source>
        <dbReference type="RuleBase" id="RU004011"/>
    </source>
</evidence>
<dbReference type="STRING" id="195883.A0A482WFH8"/>
<reference evidence="11 12" key="1">
    <citation type="journal article" date="2017" name="Gigascience">
        <title>Genome sequence of the small brown planthopper, Laodelphax striatellus.</title>
        <authorList>
            <person name="Zhu J."/>
            <person name="Jiang F."/>
            <person name="Wang X."/>
            <person name="Yang P."/>
            <person name="Bao Y."/>
            <person name="Zhao W."/>
            <person name="Wang W."/>
            <person name="Lu H."/>
            <person name="Wang Q."/>
            <person name="Cui N."/>
            <person name="Li J."/>
            <person name="Chen X."/>
            <person name="Luo L."/>
            <person name="Yu J."/>
            <person name="Kang L."/>
            <person name="Cui F."/>
        </authorList>
    </citation>
    <scope>NUCLEOTIDE SEQUENCE [LARGE SCALE GENOMIC DNA]</scope>
    <source>
        <strain evidence="11">Lst14</strain>
    </source>
</reference>
<comment type="caution">
    <text evidence="11">The sequence shown here is derived from an EMBL/GenBank/DDBJ whole genome shotgun (WGS) entry which is preliminary data.</text>
</comment>
<dbReference type="AlphaFoldDB" id="A0A482WFH8"/>
<organism evidence="11 12">
    <name type="scientific">Laodelphax striatellus</name>
    <name type="common">Small brown planthopper</name>
    <name type="synonym">Delphax striatella</name>
    <dbReference type="NCBI Taxonomy" id="195883"/>
    <lineage>
        <taxon>Eukaryota</taxon>
        <taxon>Metazoa</taxon>
        <taxon>Ecdysozoa</taxon>
        <taxon>Arthropoda</taxon>
        <taxon>Hexapoda</taxon>
        <taxon>Insecta</taxon>
        <taxon>Pterygota</taxon>
        <taxon>Neoptera</taxon>
        <taxon>Paraneoptera</taxon>
        <taxon>Hemiptera</taxon>
        <taxon>Auchenorrhyncha</taxon>
        <taxon>Fulgoroidea</taxon>
        <taxon>Delphacidae</taxon>
        <taxon>Criomorphinae</taxon>
        <taxon>Laodelphax</taxon>
    </lineage>
</organism>
<dbReference type="SUPFAM" id="SSF54919">
    <property type="entry name" value="Nucleoside diphosphate kinase, NDK"/>
    <property type="match status" value="1"/>
</dbReference>
<evidence type="ECO:0000256" key="2">
    <source>
        <dbReference type="ARBA" id="ARBA00022679"/>
    </source>
</evidence>
<dbReference type="InParanoid" id="A0A482WFH8"/>
<evidence type="ECO:0000256" key="5">
    <source>
        <dbReference type="ARBA" id="ARBA00022777"/>
    </source>
</evidence>
<keyword evidence="7" id="KW-0460">Magnesium</keyword>
<feature type="domain" description="Nucleoside diphosphate kinase-like" evidence="10">
    <location>
        <begin position="3"/>
        <end position="144"/>
    </location>
</feature>
<feature type="binding site" evidence="8">
    <location>
        <position position="118"/>
    </location>
    <ligand>
        <name>ATP</name>
        <dbReference type="ChEBI" id="CHEBI:30616"/>
    </ligand>
</feature>
<keyword evidence="2" id="KW-0808">Transferase</keyword>
<evidence type="ECO:0000256" key="8">
    <source>
        <dbReference type="PROSITE-ProRule" id="PRU00706"/>
    </source>
</evidence>
<evidence type="ECO:0000313" key="11">
    <source>
        <dbReference type="EMBL" id="RZF31966.1"/>
    </source>
</evidence>
<gene>
    <name evidence="11" type="ORF">LSTR_LSTR012436</name>
</gene>
<dbReference type="Pfam" id="PF00334">
    <property type="entry name" value="NDK"/>
    <property type="match status" value="1"/>
</dbReference>
<dbReference type="EMBL" id="QKKF02037815">
    <property type="protein sequence ID" value="RZF31966.1"/>
    <property type="molecule type" value="Genomic_DNA"/>
</dbReference>
<dbReference type="InterPro" id="IPR001564">
    <property type="entry name" value="Nucleoside_diP_kinase"/>
</dbReference>
<dbReference type="PRINTS" id="PR01243">
    <property type="entry name" value="NUCDPKINASE"/>
</dbReference>